<organism evidence="2 3">
    <name type="scientific">Ramlibacter tataouinensis</name>
    <dbReference type="NCBI Taxonomy" id="94132"/>
    <lineage>
        <taxon>Bacteria</taxon>
        <taxon>Pseudomonadati</taxon>
        <taxon>Pseudomonadota</taxon>
        <taxon>Betaproteobacteria</taxon>
        <taxon>Burkholderiales</taxon>
        <taxon>Comamonadaceae</taxon>
        <taxon>Ramlibacter</taxon>
    </lineage>
</organism>
<dbReference type="EMBL" id="CP010951">
    <property type="protein sequence ID" value="AMO22005.1"/>
    <property type="molecule type" value="Genomic_DNA"/>
</dbReference>
<dbReference type="Proteomes" id="UP000070433">
    <property type="component" value="Chromosome"/>
</dbReference>
<dbReference type="Gene3D" id="3.10.180.10">
    <property type="entry name" value="2,3-Dihydroxybiphenyl 1,2-Dioxygenase, domain 1"/>
    <property type="match status" value="1"/>
</dbReference>
<evidence type="ECO:0000313" key="2">
    <source>
        <dbReference type="EMBL" id="AMO22005.1"/>
    </source>
</evidence>
<dbReference type="GO" id="GO:0008168">
    <property type="term" value="F:methyltransferase activity"/>
    <property type="evidence" value="ECO:0007669"/>
    <property type="project" value="UniProtKB-KW"/>
</dbReference>
<feature type="domain" description="PhnB-like" evidence="1">
    <location>
        <begin position="5"/>
        <end position="128"/>
    </location>
</feature>
<evidence type="ECO:0000259" key="1">
    <source>
        <dbReference type="Pfam" id="PF06983"/>
    </source>
</evidence>
<gene>
    <name evidence="2" type="ORF">UC35_02840</name>
</gene>
<dbReference type="PANTHER" id="PTHR33990:SF1">
    <property type="entry name" value="PROTEIN YJDN"/>
    <property type="match status" value="1"/>
</dbReference>
<dbReference type="AlphaFoldDB" id="A0A127JQ03"/>
<reference evidence="2 3" key="1">
    <citation type="journal article" date="2014" name="Int. J. Syst. Evol. Microbiol.">
        <title>Ramlibacter solisilvae sp. nov., isolated from forest soil, and emended description of the genus Ramlibacter.</title>
        <authorList>
            <person name="Lee H.J."/>
            <person name="Lee S.H."/>
            <person name="Lee S.S."/>
            <person name="Lee J.S."/>
            <person name="Kim Y."/>
            <person name="Kim S.C."/>
            <person name="Jeon C.O."/>
        </authorList>
    </citation>
    <scope>NUCLEOTIDE SEQUENCE [LARGE SCALE GENOMIC DNA]</scope>
    <source>
        <strain evidence="2 3">5-10</strain>
    </source>
</reference>
<dbReference type="CDD" id="cd06588">
    <property type="entry name" value="PhnB_like"/>
    <property type="match status" value="1"/>
</dbReference>
<accession>A0A127JQ03</accession>
<keyword evidence="2" id="KW-0489">Methyltransferase</keyword>
<dbReference type="InterPro" id="IPR029068">
    <property type="entry name" value="Glyas_Bleomycin-R_OHBP_Dase"/>
</dbReference>
<dbReference type="Pfam" id="PF06983">
    <property type="entry name" value="3-dmu-9_3-mt"/>
    <property type="match status" value="1"/>
</dbReference>
<dbReference type="SUPFAM" id="SSF54593">
    <property type="entry name" value="Glyoxalase/Bleomycin resistance protein/Dihydroxybiphenyl dioxygenase"/>
    <property type="match status" value="1"/>
</dbReference>
<proteinExistence type="predicted"/>
<dbReference type="GO" id="GO:0032259">
    <property type="term" value="P:methylation"/>
    <property type="evidence" value="ECO:0007669"/>
    <property type="project" value="UniProtKB-KW"/>
</dbReference>
<protein>
    <submittedName>
        <fullName evidence="2">3-demethylubiquinone-9 3-methyltransferase</fullName>
    </submittedName>
</protein>
<dbReference type="PANTHER" id="PTHR33990">
    <property type="entry name" value="PROTEIN YJDN-RELATED"/>
    <property type="match status" value="1"/>
</dbReference>
<keyword evidence="2" id="KW-0808">Transferase</keyword>
<keyword evidence="3" id="KW-1185">Reference proteome</keyword>
<dbReference type="InterPro" id="IPR028973">
    <property type="entry name" value="PhnB-like"/>
</dbReference>
<name>A0A127JQ03_9BURK</name>
<evidence type="ECO:0000313" key="3">
    <source>
        <dbReference type="Proteomes" id="UP000070433"/>
    </source>
</evidence>
<sequence>MLDNYLFFDGQCAEAMKFYERVTGGTLKMMMKYSESPEGQCPAGSENRIMHSSIMVGDRNLMASDSPVGEHKPMQGFSLSLFYESPEEAKQKFDMLAEGGTVTMPIGPTFWAKAFGMLTDRFGTSWMVSGGEVKPS</sequence>
<keyword evidence="2" id="KW-0830">Ubiquinone</keyword>